<sequence length="604" mass="69583">MQIMNKSIICICRILVYLCNSKYNFLQLFFPFIVGFYNFPYPKYNDLVMQLGISKNISKRKKESALIMRKQTKLVAVLSAAALLAMGASMTSFAAGWEKDDAGIWHYYDSDDEMVTDEWKKDGAYWFYLDEDGEMLTDSWVDDEYYVDGDGRMLVNSWIKTLADDEEDDPDDGGEHWYYFGNKGKKVTDDSKKINGKTYYFNEDGEMLTGWHQDGDDAFYLGGEDEGWRAESQWLWLEKSGLDEDDLDDDDNLEVVLGCTEDDDCDDEGWYYFQSSGKVYTGANKKKINGRYYMFNNHGQMLYEWINGTAKTVSSNAQLDGVASAGSASVEDMRYYNAVEEGWRADGWYEMDGSEDVGTDGDTDWYYVDDGEIKYADGGYKDEATYDEDGKMVYVQRIKINGKYFAFNEKGQMQDGLQYINADSGFYYFDENGYQKTGRVTSVECDDDDYTFYFNTKNGKNGQGYKGLKDDYLYFNGKRLDADDDYRLYYYDGDIYLVNKKGKVQKSSKKYDLENKGIAEDDVEVTISGKKVTKIKGSNFEYTDDELVAEMINEINGNYENVTDDMILSVPFIQLYDDDLYTYTEIKENSTPTEGWLGLNNPNK</sequence>
<dbReference type="InterPro" id="IPR018337">
    <property type="entry name" value="Cell_wall/Cho-bd_repeat"/>
</dbReference>
<gene>
    <name evidence="4" type="ORF">CLOSYM_02658</name>
</gene>
<name>A0ABC9TWW3_CLOSY</name>
<proteinExistence type="predicted"/>
<reference evidence="4 5" key="1">
    <citation type="submission" date="2013-07" db="EMBL/GenBank/DDBJ databases">
        <authorList>
            <person name="Weinstock G."/>
            <person name="Sodergren E."/>
            <person name="Wylie T."/>
            <person name="Fulton L."/>
            <person name="Fulton R."/>
            <person name="Fronick C."/>
            <person name="O'Laughlin M."/>
            <person name="Godfrey J."/>
            <person name="Miner T."/>
            <person name="Herter B."/>
            <person name="Appelbaum E."/>
            <person name="Cordes M."/>
            <person name="Lek S."/>
            <person name="Wollam A."/>
            <person name="Pepin K.H."/>
            <person name="Palsikar V.B."/>
            <person name="Mitreva M."/>
            <person name="Wilson R.K."/>
        </authorList>
    </citation>
    <scope>NUCLEOTIDE SEQUENCE [LARGE SCALE GENOMIC DNA]</scope>
    <source>
        <strain evidence="4 5">ATCC 14940</strain>
    </source>
</reference>
<dbReference type="Proteomes" id="UP000016491">
    <property type="component" value="Unassembled WGS sequence"/>
</dbReference>
<keyword evidence="3" id="KW-0472">Membrane</keyword>
<accession>A0ABC9TWW3</accession>
<dbReference type="Pfam" id="PF01473">
    <property type="entry name" value="Choline_bind_1"/>
    <property type="match status" value="2"/>
</dbReference>
<organism evidence="4 5">
    <name type="scientific">[Clostridium] symbiosum ATCC 14940</name>
    <dbReference type="NCBI Taxonomy" id="411472"/>
    <lineage>
        <taxon>Bacteria</taxon>
        <taxon>Bacillati</taxon>
        <taxon>Bacillota</taxon>
        <taxon>Clostridia</taxon>
        <taxon>Lachnospirales</taxon>
        <taxon>Lachnospiraceae</taxon>
        <taxon>Otoolea</taxon>
    </lineage>
</organism>
<dbReference type="PROSITE" id="PS51170">
    <property type="entry name" value="CW"/>
    <property type="match status" value="1"/>
</dbReference>
<dbReference type="Pfam" id="PF19085">
    <property type="entry name" value="Choline_bind_2"/>
    <property type="match status" value="1"/>
</dbReference>
<keyword evidence="1" id="KW-0677">Repeat</keyword>
<keyword evidence="3" id="KW-1133">Transmembrane helix</keyword>
<dbReference type="EMBL" id="AWSU01000203">
    <property type="protein sequence ID" value="ERI76394.1"/>
    <property type="molecule type" value="Genomic_DNA"/>
</dbReference>
<protein>
    <submittedName>
        <fullName evidence="4">Cell wall-binding repeat protein</fullName>
    </submittedName>
</protein>
<evidence type="ECO:0000313" key="5">
    <source>
        <dbReference type="Proteomes" id="UP000016491"/>
    </source>
</evidence>
<feature type="transmembrane region" description="Helical" evidence="3">
    <location>
        <begin position="74"/>
        <end position="97"/>
    </location>
</feature>
<evidence type="ECO:0000313" key="4">
    <source>
        <dbReference type="EMBL" id="ERI76394.1"/>
    </source>
</evidence>
<dbReference type="Pfam" id="PF19127">
    <property type="entry name" value="Choline_bind_3"/>
    <property type="match status" value="1"/>
</dbReference>
<dbReference type="SUPFAM" id="SSF69360">
    <property type="entry name" value="Cell wall binding repeat"/>
    <property type="match status" value="3"/>
</dbReference>
<evidence type="ECO:0000256" key="1">
    <source>
        <dbReference type="ARBA" id="ARBA00022737"/>
    </source>
</evidence>
<dbReference type="Gene3D" id="2.10.270.10">
    <property type="entry name" value="Cholin Binding"/>
    <property type="match status" value="4"/>
</dbReference>
<feature type="repeat" description="Cell wall-binding" evidence="2">
    <location>
        <begin position="188"/>
        <end position="207"/>
    </location>
</feature>
<evidence type="ECO:0000256" key="3">
    <source>
        <dbReference type="SAM" id="Phobius"/>
    </source>
</evidence>
<keyword evidence="3" id="KW-0812">Transmembrane</keyword>
<evidence type="ECO:0000256" key="2">
    <source>
        <dbReference type="PROSITE-ProRule" id="PRU00591"/>
    </source>
</evidence>
<comment type="caution">
    <text evidence="4">The sequence shown here is derived from an EMBL/GenBank/DDBJ whole genome shotgun (WGS) entry which is preliminary data.</text>
</comment>
<dbReference type="AlphaFoldDB" id="A0ABC9TWW3"/>